<dbReference type="PANTHER" id="PTHR11735">
    <property type="entry name" value="TRNA N6-ADENOSINE THREONYLCARBAMOYLTRANSFERASE"/>
    <property type="match status" value="1"/>
</dbReference>
<dbReference type="InterPro" id="IPR043129">
    <property type="entry name" value="ATPase_NBD"/>
</dbReference>
<keyword evidence="3" id="KW-1185">Reference proteome</keyword>
<dbReference type="NCBIfam" id="TIGR03725">
    <property type="entry name" value="T6A_YeaZ"/>
    <property type="match status" value="1"/>
</dbReference>
<comment type="caution">
    <text evidence="2">The sequence shown here is derived from an EMBL/GenBank/DDBJ whole genome shotgun (WGS) entry which is preliminary data.</text>
</comment>
<organism evidence="2 3">
    <name type="scientific">Clostridium gallinarum</name>
    <dbReference type="NCBI Taxonomy" id="2762246"/>
    <lineage>
        <taxon>Bacteria</taxon>
        <taxon>Bacillati</taxon>
        <taxon>Bacillota</taxon>
        <taxon>Clostridia</taxon>
        <taxon>Eubacteriales</taxon>
        <taxon>Clostridiaceae</taxon>
        <taxon>Clostridium</taxon>
    </lineage>
</organism>
<dbReference type="Pfam" id="PF00814">
    <property type="entry name" value="TsaD"/>
    <property type="match status" value="1"/>
</dbReference>
<name>A0ABR8Q5B3_9CLOT</name>
<dbReference type="RefSeq" id="WP_191750376.1">
    <property type="nucleotide sequence ID" value="NZ_JACSQZ010000038.1"/>
</dbReference>
<reference evidence="2 3" key="1">
    <citation type="submission" date="2020-08" db="EMBL/GenBank/DDBJ databases">
        <title>A Genomic Blueprint of the Chicken Gut Microbiome.</title>
        <authorList>
            <person name="Gilroy R."/>
            <person name="Ravi A."/>
            <person name="Getino M."/>
            <person name="Pursley I."/>
            <person name="Horton D.L."/>
            <person name="Alikhan N.-F."/>
            <person name="Baker D."/>
            <person name="Gharbi K."/>
            <person name="Hall N."/>
            <person name="Watson M."/>
            <person name="Adriaenssens E.M."/>
            <person name="Foster-Nyarko E."/>
            <person name="Jarju S."/>
            <person name="Secka A."/>
            <person name="Antonio M."/>
            <person name="Oren A."/>
            <person name="Chaudhuri R."/>
            <person name="La Ragione R.M."/>
            <person name="Hildebrand F."/>
            <person name="Pallen M.J."/>
        </authorList>
    </citation>
    <scope>NUCLEOTIDE SEQUENCE [LARGE SCALE GENOMIC DNA]</scope>
    <source>
        <strain evidence="2 3">Sa3CUN1</strain>
    </source>
</reference>
<dbReference type="Proteomes" id="UP000640335">
    <property type="component" value="Unassembled WGS sequence"/>
</dbReference>
<dbReference type="InterPro" id="IPR000905">
    <property type="entry name" value="Gcp-like_dom"/>
</dbReference>
<feature type="domain" description="Gcp-like" evidence="1">
    <location>
        <begin position="26"/>
        <end position="223"/>
    </location>
</feature>
<sequence length="238" mass="26105">MIVLSIDSASKVATAALLEDNNLIAEYTINNKLEHSTLVMDMVDKLLKDSNLDIDDVDGFVVSKGPGSFTGLRIGMATVKGLSLGSSKPYISISSLDALAYSLVNFDGIICPIMDALRSSVYTCLYKGNSGKLEKLIDYSALELDELIETLKEKGEKVIFTGDAVNKHKEYLLEKLPNASFAPNHLSIIRASSLGELGLQMLLNNEKDDINSSPFYLKKPQAQRELEKRLALKNEDSL</sequence>
<accession>A0ABR8Q5B3</accession>
<evidence type="ECO:0000313" key="3">
    <source>
        <dbReference type="Proteomes" id="UP000640335"/>
    </source>
</evidence>
<dbReference type="EMBL" id="JACSQZ010000038">
    <property type="protein sequence ID" value="MBD7915616.1"/>
    <property type="molecule type" value="Genomic_DNA"/>
</dbReference>
<dbReference type="CDD" id="cd24032">
    <property type="entry name" value="ASKHA_NBD_TsaB"/>
    <property type="match status" value="1"/>
</dbReference>
<gene>
    <name evidence="2" type="primary">tsaB</name>
    <name evidence="2" type="ORF">H9660_10720</name>
</gene>
<protein>
    <submittedName>
        <fullName evidence="2">tRNA (Adenosine(37)-N6)-threonylcarbamoyltransferase complex dimerization subunit type 1 TsaB</fullName>
    </submittedName>
</protein>
<dbReference type="SUPFAM" id="SSF53067">
    <property type="entry name" value="Actin-like ATPase domain"/>
    <property type="match status" value="2"/>
</dbReference>
<proteinExistence type="predicted"/>
<evidence type="ECO:0000313" key="2">
    <source>
        <dbReference type="EMBL" id="MBD7915616.1"/>
    </source>
</evidence>
<dbReference type="InterPro" id="IPR022496">
    <property type="entry name" value="T6A_TsaB"/>
</dbReference>
<dbReference type="PANTHER" id="PTHR11735:SF11">
    <property type="entry name" value="TRNA THREONYLCARBAMOYLADENOSINE BIOSYNTHESIS PROTEIN TSAB"/>
    <property type="match status" value="1"/>
</dbReference>
<evidence type="ECO:0000259" key="1">
    <source>
        <dbReference type="Pfam" id="PF00814"/>
    </source>
</evidence>
<dbReference type="Gene3D" id="3.30.420.40">
    <property type="match status" value="2"/>
</dbReference>